<evidence type="ECO:0000313" key="1">
    <source>
        <dbReference type="EMBL" id="VDP67630.1"/>
    </source>
</evidence>
<dbReference type="EMBL" id="UZAK01041792">
    <property type="protein sequence ID" value="VDP67630.1"/>
    <property type="molecule type" value="Genomic_DNA"/>
</dbReference>
<dbReference type="WBParaSite" id="SCUD_0001897601-mRNA-1">
    <property type="protein sequence ID" value="SCUD_0001897601-mRNA-1"/>
    <property type="gene ID" value="SCUD_0001897601"/>
</dbReference>
<dbReference type="Proteomes" id="UP000279833">
    <property type="component" value="Unassembled WGS sequence"/>
</dbReference>
<name>A0A183KV80_9TREM</name>
<gene>
    <name evidence="1" type="ORF">SCUD_LOCUS18972</name>
</gene>
<sequence length="36" mass="4375">MNMPCVQSMYYISINCGNMFIIYPECSLKRELYKYK</sequence>
<reference evidence="1 2" key="2">
    <citation type="submission" date="2018-11" db="EMBL/GenBank/DDBJ databases">
        <authorList>
            <consortium name="Pathogen Informatics"/>
        </authorList>
    </citation>
    <scope>NUCLEOTIDE SEQUENCE [LARGE SCALE GENOMIC DNA]</scope>
    <source>
        <strain evidence="1">Dakar</strain>
        <strain evidence="2">Dakar, Senegal</strain>
    </source>
</reference>
<organism evidence="3">
    <name type="scientific">Schistosoma curassoni</name>
    <dbReference type="NCBI Taxonomy" id="6186"/>
    <lineage>
        <taxon>Eukaryota</taxon>
        <taxon>Metazoa</taxon>
        <taxon>Spiralia</taxon>
        <taxon>Lophotrochozoa</taxon>
        <taxon>Platyhelminthes</taxon>
        <taxon>Trematoda</taxon>
        <taxon>Digenea</taxon>
        <taxon>Strigeidida</taxon>
        <taxon>Schistosomatoidea</taxon>
        <taxon>Schistosomatidae</taxon>
        <taxon>Schistosoma</taxon>
    </lineage>
</organism>
<keyword evidence="2" id="KW-1185">Reference proteome</keyword>
<dbReference type="AlphaFoldDB" id="A0A183KV80"/>
<protein>
    <submittedName>
        <fullName evidence="1 3">Uncharacterized protein</fullName>
    </submittedName>
</protein>
<reference evidence="3" key="1">
    <citation type="submission" date="2016-06" db="UniProtKB">
        <authorList>
            <consortium name="WormBaseParasite"/>
        </authorList>
    </citation>
    <scope>IDENTIFICATION</scope>
</reference>
<proteinExistence type="predicted"/>
<evidence type="ECO:0000313" key="2">
    <source>
        <dbReference type="Proteomes" id="UP000279833"/>
    </source>
</evidence>
<evidence type="ECO:0000313" key="3">
    <source>
        <dbReference type="WBParaSite" id="SCUD_0001897601-mRNA-1"/>
    </source>
</evidence>
<accession>A0A183KV80</accession>